<protein>
    <submittedName>
        <fullName evidence="4">LITAF domain-containing protein</fullName>
    </submittedName>
</protein>
<sequence length="87" mass="9393">MEVSESAPPSDASLTPAIVADISESAHRETPNTLVDTNVDVDEPLNEEGSPARSSSVPSPTNVLPCEMCHNYEANLTKLQARSFFYN</sequence>
<dbReference type="EMBL" id="UYWY01021324">
    <property type="protein sequence ID" value="VDM43886.1"/>
    <property type="molecule type" value="Genomic_DNA"/>
</dbReference>
<proteinExistence type="predicted"/>
<evidence type="ECO:0000256" key="1">
    <source>
        <dbReference type="SAM" id="MobiDB-lite"/>
    </source>
</evidence>
<keyword evidence="3" id="KW-1185">Reference proteome</keyword>
<dbReference type="AlphaFoldDB" id="A0A183UVP5"/>
<reference evidence="2 3" key="2">
    <citation type="submission" date="2018-11" db="EMBL/GenBank/DDBJ databases">
        <authorList>
            <consortium name="Pathogen Informatics"/>
        </authorList>
    </citation>
    <scope>NUCLEOTIDE SEQUENCE [LARGE SCALE GENOMIC DNA]</scope>
</reference>
<accession>A0A183UVP5</accession>
<organism evidence="3 4">
    <name type="scientific">Toxocara canis</name>
    <name type="common">Canine roundworm</name>
    <dbReference type="NCBI Taxonomy" id="6265"/>
    <lineage>
        <taxon>Eukaryota</taxon>
        <taxon>Metazoa</taxon>
        <taxon>Ecdysozoa</taxon>
        <taxon>Nematoda</taxon>
        <taxon>Chromadorea</taxon>
        <taxon>Rhabditida</taxon>
        <taxon>Spirurina</taxon>
        <taxon>Ascaridomorpha</taxon>
        <taxon>Ascaridoidea</taxon>
        <taxon>Toxocaridae</taxon>
        <taxon>Toxocara</taxon>
    </lineage>
</organism>
<feature type="region of interest" description="Disordered" evidence="1">
    <location>
        <begin position="1"/>
        <end position="60"/>
    </location>
</feature>
<gene>
    <name evidence="2" type="ORF">TCNE_LOCUS12565</name>
</gene>
<evidence type="ECO:0000313" key="4">
    <source>
        <dbReference type="WBParaSite" id="TCNE_0001256501-mRNA-1"/>
    </source>
</evidence>
<reference evidence="4" key="1">
    <citation type="submission" date="2016-06" db="UniProtKB">
        <authorList>
            <consortium name="WormBaseParasite"/>
        </authorList>
    </citation>
    <scope>IDENTIFICATION</scope>
</reference>
<evidence type="ECO:0000313" key="3">
    <source>
        <dbReference type="Proteomes" id="UP000050794"/>
    </source>
</evidence>
<name>A0A183UVP5_TOXCA</name>
<dbReference type="WBParaSite" id="TCNE_0001256501-mRNA-1">
    <property type="protein sequence ID" value="TCNE_0001256501-mRNA-1"/>
    <property type="gene ID" value="TCNE_0001256501"/>
</dbReference>
<dbReference type="Proteomes" id="UP000050794">
    <property type="component" value="Unassembled WGS sequence"/>
</dbReference>
<evidence type="ECO:0000313" key="2">
    <source>
        <dbReference type="EMBL" id="VDM43886.1"/>
    </source>
</evidence>